<dbReference type="EC" id="3.4.21.-" evidence="6"/>
<feature type="domain" description="PDZ" evidence="5">
    <location>
        <begin position="252"/>
        <end position="357"/>
    </location>
</feature>
<dbReference type="PANTHER" id="PTHR43343:SF3">
    <property type="entry name" value="PROTEASE DO-LIKE 8, CHLOROPLASTIC"/>
    <property type="match status" value="1"/>
</dbReference>
<proteinExistence type="inferred from homology"/>
<name>A0ABD6CGB9_9EURY</name>
<dbReference type="Pfam" id="PF13180">
    <property type="entry name" value="PDZ_2"/>
    <property type="match status" value="1"/>
</dbReference>
<gene>
    <name evidence="6" type="ORF">ACFR9U_17915</name>
</gene>
<dbReference type="PROSITE" id="PS51257">
    <property type="entry name" value="PROKAR_LIPOPROTEIN"/>
    <property type="match status" value="1"/>
</dbReference>
<dbReference type="InterPro" id="IPR001478">
    <property type="entry name" value="PDZ"/>
</dbReference>
<evidence type="ECO:0000256" key="3">
    <source>
        <dbReference type="ARBA" id="ARBA00022801"/>
    </source>
</evidence>
<dbReference type="InterPro" id="IPR043504">
    <property type="entry name" value="Peptidase_S1_PA_chymotrypsin"/>
</dbReference>
<keyword evidence="3 6" id="KW-0378">Hydrolase</keyword>
<dbReference type="Gene3D" id="2.30.42.10">
    <property type="match status" value="1"/>
</dbReference>
<dbReference type="EMBL" id="JBHUDJ010000014">
    <property type="protein sequence ID" value="MFD1588858.1"/>
    <property type="molecule type" value="Genomic_DNA"/>
</dbReference>
<dbReference type="GO" id="GO:0008233">
    <property type="term" value="F:peptidase activity"/>
    <property type="evidence" value="ECO:0007669"/>
    <property type="project" value="UniProtKB-KW"/>
</dbReference>
<evidence type="ECO:0000256" key="2">
    <source>
        <dbReference type="ARBA" id="ARBA00022670"/>
    </source>
</evidence>
<dbReference type="InterPro" id="IPR009003">
    <property type="entry name" value="Peptidase_S1_PA"/>
</dbReference>
<dbReference type="InterPro" id="IPR006311">
    <property type="entry name" value="TAT_signal"/>
</dbReference>
<dbReference type="PANTHER" id="PTHR43343">
    <property type="entry name" value="PEPTIDASE S12"/>
    <property type="match status" value="1"/>
</dbReference>
<dbReference type="PROSITE" id="PS51318">
    <property type="entry name" value="TAT"/>
    <property type="match status" value="1"/>
</dbReference>
<comment type="caution">
    <text evidence="6">The sequence shown here is derived from an EMBL/GenBank/DDBJ whole genome shotgun (WGS) entry which is preliminary data.</text>
</comment>
<evidence type="ECO:0000256" key="1">
    <source>
        <dbReference type="ARBA" id="ARBA00010541"/>
    </source>
</evidence>
<dbReference type="Gene3D" id="2.40.10.10">
    <property type="entry name" value="Trypsin-like serine proteases"/>
    <property type="match status" value="2"/>
</dbReference>
<dbReference type="SUPFAM" id="SSF50156">
    <property type="entry name" value="PDZ domain-like"/>
    <property type="match status" value="1"/>
</dbReference>
<dbReference type="InterPro" id="IPR051201">
    <property type="entry name" value="Chloro_Bact_Ser_Proteases"/>
</dbReference>
<accession>A0ABD6CGB9</accession>
<dbReference type="PRINTS" id="PR00834">
    <property type="entry name" value="PROTEASES2C"/>
</dbReference>
<dbReference type="RefSeq" id="WP_247378513.1">
    <property type="nucleotide sequence ID" value="NZ_JALLGV010000005.1"/>
</dbReference>
<dbReference type="SUPFAM" id="SSF50494">
    <property type="entry name" value="Trypsin-like serine proteases"/>
    <property type="match status" value="1"/>
</dbReference>
<dbReference type="GO" id="GO:0006508">
    <property type="term" value="P:proteolysis"/>
    <property type="evidence" value="ECO:0007669"/>
    <property type="project" value="UniProtKB-KW"/>
</dbReference>
<dbReference type="Proteomes" id="UP001597119">
    <property type="component" value="Unassembled WGS sequence"/>
</dbReference>
<feature type="compositionally biased region" description="Low complexity" evidence="4">
    <location>
        <begin position="25"/>
        <end position="39"/>
    </location>
</feature>
<dbReference type="InterPro" id="IPR001940">
    <property type="entry name" value="Peptidase_S1C"/>
</dbReference>
<keyword evidence="7" id="KW-1185">Reference proteome</keyword>
<dbReference type="InterPro" id="IPR019546">
    <property type="entry name" value="TAT_signal_bac_arc"/>
</dbReference>
<organism evidence="6 7">
    <name type="scientific">Halorientalis brevis</name>
    <dbReference type="NCBI Taxonomy" id="1126241"/>
    <lineage>
        <taxon>Archaea</taxon>
        <taxon>Methanobacteriati</taxon>
        <taxon>Methanobacteriota</taxon>
        <taxon>Stenosarchaea group</taxon>
        <taxon>Halobacteria</taxon>
        <taxon>Halobacteriales</taxon>
        <taxon>Haloarculaceae</taxon>
        <taxon>Halorientalis</taxon>
    </lineage>
</organism>
<dbReference type="AlphaFoldDB" id="A0ABD6CGB9"/>
<evidence type="ECO:0000313" key="6">
    <source>
        <dbReference type="EMBL" id="MFD1588858.1"/>
    </source>
</evidence>
<keyword evidence="2 6" id="KW-0645">Protease</keyword>
<comment type="similarity">
    <text evidence="1">Belongs to the peptidase S1C family.</text>
</comment>
<evidence type="ECO:0000259" key="5">
    <source>
        <dbReference type="Pfam" id="PF13180"/>
    </source>
</evidence>
<reference evidence="6 7" key="1">
    <citation type="journal article" date="2019" name="Int. J. Syst. Evol. Microbiol.">
        <title>The Global Catalogue of Microorganisms (GCM) 10K type strain sequencing project: providing services to taxonomists for standard genome sequencing and annotation.</title>
        <authorList>
            <consortium name="The Broad Institute Genomics Platform"/>
            <consortium name="The Broad Institute Genome Sequencing Center for Infectious Disease"/>
            <person name="Wu L."/>
            <person name="Ma J."/>
        </authorList>
    </citation>
    <scope>NUCLEOTIDE SEQUENCE [LARGE SCALE GENOMIC DNA]</scope>
    <source>
        <strain evidence="6 7">CGMCC 1.12125</strain>
    </source>
</reference>
<feature type="compositionally biased region" description="Polar residues" evidence="4">
    <location>
        <begin position="40"/>
        <end position="50"/>
    </location>
</feature>
<evidence type="ECO:0000256" key="4">
    <source>
        <dbReference type="SAM" id="MobiDB-lite"/>
    </source>
</evidence>
<dbReference type="Pfam" id="PF13365">
    <property type="entry name" value="Trypsin_2"/>
    <property type="match status" value="1"/>
</dbReference>
<sequence>MEDTRLSRRRFLAAAGVTAGLAGCNAPSSDSSNSGASPNQQSELINSTPQSQSVYTDVYRRTIDSVVRIRVYTESGRTGQGSGFVYDDSHIVTNQHVVDGAASVEVRFTDGSWRTATVVGTDVYSDLAVLSIANVPEIATPLTLIEGEVATGQEVVAIGNPFGLSGSVSAGIVSGVDRTLPAANNFTIPDAIQTDAAVNPGNSGGPLVTLDGKVAGVINSGGADNIGFAISAALMRRVVPALIETGAYEHSYMGVRLMNVTPRVAETNDLDTAQGVYMDEVVDDGPADGVLQGSTDQRVVDGVRVPVGGDVVVSLGGESILSQQALSTYLALATSPGDTIPVGVIRDGTETTVDLTLGTRPAP</sequence>
<feature type="region of interest" description="Disordered" evidence="4">
    <location>
        <begin position="25"/>
        <end position="50"/>
    </location>
</feature>
<protein>
    <submittedName>
        <fullName evidence="6">S1C family serine protease</fullName>
        <ecNumber evidence="6">3.4.21.-</ecNumber>
    </submittedName>
</protein>
<dbReference type="NCBIfam" id="TIGR01409">
    <property type="entry name" value="TAT_signal_seq"/>
    <property type="match status" value="1"/>
</dbReference>
<evidence type="ECO:0000313" key="7">
    <source>
        <dbReference type="Proteomes" id="UP001597119"/>
    </source>
</evidence>
<dbReference type="InterPro" id="IPR036034">
    <property type="entry name" value="PDZ_sf"/>
</dbReference>